<organism evidence="1 2">
    <name type="scientific">Methanoculleus palmolei</name>
    <dbReference type="NCBI Taxonomy" id="72612"/>
    <lineage>
        <taxon>Archaea</taxon>
        <taxon>Methanobacteriati</taxon>
        <taxon>Methanobacteriota</taxon>
        <taxon>Stenosarchaea group</taxon>
        <taxon>Methanomicrobia</taxon>
        <taxon>Methanomicrobiales</taxon>
        <taxon>Methanomicrobiaceae</taxon>
        <taxon>Methanoculleus</taxon>
    </lineage>
</organism>
<proteinExistence type="predicted"/>
<sequence length="559" mass="62846">MIPNPLRGRVLKIEPDALYMGKPYGAWVTVEMQDGAGLELFNDYRDSPLSLLWKKAAIEISGGISKVVERVPEQVQRVLPGSSSSLEVWGVIVMSWTARHGTYERRHGLVDFGTGTIEVDLSKKDPAEFREGDYVYVRTARTDLKEIHELDRGPNASLPDTDTKDASGEETVTPFTLEFFIDEDISVQRYRADPSRERSWWNQLWQDVESAPWRAWLNQRGSFSLKIGENYTFPGEAGSHGPHFREASLPSLLGVFTQSGLELLDGETVVIRPCSSSGPRLVLEPCSRDLLKISALESDTVVIPAMAVRTEDYMKAVIDTVDRYLRQALEVHPHLSRTPYPRILADRRNELMRCCRRRDVRPGDGQLLDYDALVDCAWRAYRRFLSPPPEGGVSRISFGVTLLEGETPERPLFRFSPSVDGQVLFEGIDCDSPLVATLFVVGLFFSIKNYLEGKAYVFDLTTPGPRTIILAPGDGDTVLFSLDNIYEPGMDARKIVLRSEDWVETAFATADTYIALVGASPLWVEDSCIDYALLPLIEEVREKLRQLNGSRARQQHGIR</sequence>
<dbReference type="AlphaFoldDB" id="A0ABD8A801"/>
<evidence type="ECO:0000313" key="2">
    <source>
        <dbReference type="Proteomes" id="UP001626603"/>
    </source>
</evidence>
<gene>
    <name evidence="1" type="ORF">R6Y95_09280</name>
</gene>
<name>A0ABD8A801_9EURY</name>
<accession>A0ABD8A801</accession>
<keyword evidence="2" id="KW-1185">Reference proteome</keyword>
<evidence type="ECO:0000313" key="1">
    <source>
        <dbReference type="EMBL" id="WOX55651.1"/>
    </source>
</evidence>
<dbReference type="Proteomes" id="UP001626603">
    <property type="component" value="Chromosome"/>
</dbReference>
<reference evidence="1 2" key="1">
    <citation type="submission" date="2023-10" db="EMBL/GenBank/DDBJ databases">
        <title>The complete genome sequence of Methanoculleus palmolei DSM 4273.</title>
        <authorList>
            <person name="Lai S.-J."/>
            <person name="You Y.-T."/>
            <person name="Chen S.-C."/>
        </authorList>
    </citation>
    <scope>NUCLEOTIDE SEQUENCE [LARGE SCALE GENOMIC DNA]</scope>
    <source>
        <strain evidence="1 2">DSM 4273</strain>
    </source>
</reference>
<protein>
    <submittedName>
        <fullName evidence="1">Uncharacterized protein</fullName>
    </submittedName>
</protein>
<dbReference type="EMBL" id="CP137641">
    <property type="protein sequence ID" value="WOX55651.1"/>
    <property type="molecule type" value="Genomic_DNA"/>
</dbReference>